<reference evidence="1 2" key="1">
    <citation type="journal article" date="2020" name="Nat. Food">
        <title>A phased Vanilla planifolia genome enables genetic improvement of flavour and production.</title>
        <authorList>
            <person name="Hasing T."/>
            <person name="Tang H."/>
            <person name="Brym M."/>
            <person name="Khazi F."/>
            <person name="Huang T."/>
            <person name="Chambers A.H."/>
        </authorList>
    </citation>
    <scope>NUCLEOTIDE SEQUENCE [LARGE SCALE GENOMIC DNA]</scope>
    <source>
        <tissue evidence="1">Leaf</tissue>
    </source>
</reference>
<evidence type="ECO:0000313" key="2">
    <source>
        <dbReference type="Proteomes" id="UP000636800"/>
    </source>
</evidence>
<dbReference type="Proteomes" id="UP000636800">
    <property type="component" value="Chromosome 3"/>
</dbReference>
<keyword evidence="2" id="KW-1185">Reference proteome</keyword>
<gene>
    <name evidence="1" type="ORF">HPP92_007790</name>
</gene>
<comment type="caution">
    <text evidence="1">The sequence shown here is derived from an EMBL/GenBank/DDBJ whole genome shotgun (WGS) entry which is preliminary data.</text>
</comment>
<dbReference type="EMBL" id="JADCNL010000003">
    <property type="protein sequence ID" value="KAG0488979.1"/>
    <property type="molecule type" value="Genomic_DNA"/>
</dbReference>
<protein>
    <submittedName>
        <fullName evidence="1">Uncharacterized protein</fullName>
    </submittedName>
</protein>
<accession>A0A835V682</accession>
<sequence length="106" mass="11344">MDGICSAMGKFGFFGRTVPGWFHWVLSAQAILCHLLPEACLPPSSRYLGQHSRPPPGDLWEDLLAHSAVVASGLGGSVVTLTSPCTPSMFYERARFSSSAAKTFGN</sequence>
<organism evidence="1 2">
    <name type="scientific">Vanilla planifolia</name>
    <name type="common">Vanilla</name>
    <dbReference type="NCBI Taxonomy" id="51239"/>
    <lineage>
        <taxon>Eukaryota</taxon>
        <taxon>Viridiplantae</taxon>
        <taxon>Streptophyta</taxon>
        <taxon>Embryophyta</taxon>
        <taxon>Tracheophyta</taxon>
        <taxon>Spermatophyta</taxon>
        <taxon>Magnoliopsida</taxon>
        <taxon>Liliopsida</taxon>
        <taxon>Asparagales</taxon>
        <taxon>Orchidaceae</taxon>
        <taxon>Vanilloideae</taxon>
        <taxon>Vanilleae</taxon>
        <taxon>Vanilla</taxon>
    </lineage>
</organism>
<evidence type="ECO:0000313" key="1">
    <source>
        <dbReference type="EMBL" id="KAG0488979.1"/>
    </source>
</evidence>
<name>A0A835V682_VANPL</name>
<proteinExistence type="predicted"/>
<dbReference type="AlphaFoldDB" id="A0A835V682"/>
<dbReference type="OrthoDB" id="1705416at2759"/>